<dbReference type="RefSeq" id="WP_380137696.1">
    <property type="nucleotide sequence ID" value="NZ_JBHLUI010000008.1"/>
</dbReference>
<comment type="caution">
    <text evidence="3">The sequence shown here is derived from an EMBL/GenBank/DDBJ whole genome shotgun (WGS) entry which is preliminary data.</text>
</comment>
<evidence type="ECO:0000313" key="4">
    <source>
        <dbReference type="Proteomes" id="UP001589748"/>
    </source>
</evidence>
<name>A0ABV5LUY6_9ACTN</name>
<organism evidence="3 4">
    <name type="scientific">Kineococcus gynurae</name>
    <dbReference type="NCBI Taxonomy" id="452979"/>
    <lineage>
        <taxon>Bacteria</taxon>
        <taxon>Bacillati</taxon>
        <taxon>Actinomycetota</taxon>
        <taxon>Actinomycetes</taxon>
        <taxon>Kineosporiales</taxon>
        <taxon>Kineosporiaceae</taxon>
        <taxon>Kineococcus</taxon>
    </lineage>
</organism>
<reference evidence="3 4" key="1">
    <citation type="submission" date="2024-09" db="EMBL/GenBank/DDBJ databases">
        <authorList>
            <person name="Sun Q."/>
            <person name="Mori K."/>
        </authorList>
    </citation>
    <scope>NUCLEOTIDE SEQUENCE [LARGE SCALE GENOMIC DNA]</scope>
    <source>
        <strain evidence="3 4">TISTR 1856</strain>
    </source>
</reference>
<feature type="transmembrane region" description="Helical" evidence="2">
    <location>
        <begin position="107"/>
        <end position="126"/>
    </location>
</feature>
<gene>
    <name evidence="3" type="ORF">ACFFVI_13140</name>
</gene>
<evidence type="ECO:0000313" key="3">
    <source>
        <dbReference type="EMBL" id="MFB9377910.1"/>
    </source>
</evidence>
<evidence type="ECO:0000256" key="2">
    <source>
        <dbReference type="SAM" id="Phobius"/>
    </source>
</evidence>
<keyword evidence="2" id="KW-0472">Membrane</keyword>
<feature type="region of interest" description="Disordered" evidence="1">
    <location>
        <begin position="1"/>
        <end position="33"/>
    </location>
</feature>
<evidence type="ECO:0000256" key="1">
    <source>
        <dbReference type="SAM" id="MobiDB-lite"/>
    </source>
</evidence>
<feature type="transmembrane region" description="Helical" evidence="2">
    <location>
        <begin position="76"/>
        <end position="100"/>
    </location>
</feature>
<keyword evidence="4" id="KW-1185">Reference proteome</keyword>
<sequence>MARTLSRSLSRRNSLSLSRSRSRSRRRPGSGRVSPRVVAGLVAVALIIANVLLVLGPVLGLVGAVAGSGPVVDIPYLSMTVLTVLGFVIALLLAGLAYLTYRPALRWTAVVLAWLVSLLASVWPIVATADAAVDRLRDILPWITETIRTLG</sequence>
<dbReference type="Proteomes" id="UP001589748">
    <property type="component" value="Unassembled WGS sequence"/>
</dbReference>
<feature type="compositionally biased region" description="Basic residues" evidence="1">
    <location>
        <begin position="20"/>
        <end position="29"/>
    </location>
</feature>
<accession>A0ABV5LUY6</accession>
<proteinExistence type="predicted"/>
<protein>
    <recommendedName>
        <fullName evidence="5">MFS transporter</fullName>
    </recommendedName>
</protein>
<evidence type="ECO:0008006" key="5">
    <source>
        <dbReference type="Google" id="ProtNLM"/>
    </source>
</evidence>
<feature type="compositionally biased region" description="Low complexity" evidence="1">
    <location>
        <begin position="1"/>
        <end position="19"/>
    </location>
</feature>
<keyword evidence="2" id="KW-1133">Transmembrane helix</keyword>
<dbReference type="EMBL" id="JBHMDM010000007">
    <property type="protein sequence ID" value="MFB9377910.1"/>
    <property type="molecule type" value="Genomic_DNA"/>
</dbReference>
<keyword evidence="2" id="KW-0812">Transmembrane</keyword>